<dbReference type="InterPro" id="IPR008979">
    <property type="entry name" value="Galactose-bd-like_sf"/>
</dbReference>
<keyword evidence="1" id="KW-0378">Hydrolase</keyword>
<protein>
    <recommendedName>
        <fullName evidence="2">Xaa-Pro dipeptidyl-peptidase C-terminal domain-containing protein</fullName>
    </recommendedName>
</protein>
<evidence type="ECO:0000313" key="3">
    <source>
        <dbReference type="EMBL" id="KAK7423486.1"/>
    </source>
</evidence>
<evidence type="ECO:0000259" key="2">
    <source>
        <dbReference type="SMART" id="SM00939"/>
    </source>
</evidence>
<sequence>MAVPAIISGGPYGKNGGYFSEFTDNAPWRFGIPRKTVSGLEKFEGLDPAYWCLHGYAIVHTDPRGVQYSDGDMVMTSKQDGEDNYDIIEWIASQVSMAGNSWLTQTQWFAAAEKPPHLNCLAPAEGWTDFYNDTLVRGGIPSSPTRQWIAHTATRGQNKVENFPLMATKYPFWNQYWDDRRAKLSNINIPVYIVASWTSMLHTGGTFHGWLGVNSIMKWLRVHNSNEWPDFYQPHNVEELRKFFVHYLKDDNNGWEFTPKVRLCILNHGGKDIINRPETDFPLSRQQTKTLYLDALSGSLKWDVPAPSDSSVRFDAQTGSAEFIYVFHRRVELTGYFTLELYVEAIGTNDVDIFCAMNKLSPDGTVLRHLDIDPGYLQDDPEAEQSKLLDNPNMHLAGIFFSEGPHGRLRASHRELSEESTLHDPRYTQRASQPLGHGEIVKLCIEMRPFGIIFEAGQSLRLTISGRPVHPELPSLPPPETINEREIVIHTGGRYQSALIVPFIE</sequence>
<dbReference type="SMART" id="SM00939">
    <property type="entry name" value="PepX_C"/>
    <property type="match status" value="1"/>
</dbReference>
<dbReference type="Gene3D" id="2.60.120.260">
    <property type="entry name" value="Galactose-binding domain-like"/>
    <property type="match status" value="1"/>
</dbReference>
<dbReference type="PANTHER" id="PTHR43056:SF10">
    <property type="entry name" value="COCE_NOND FAMILY, PUTATIVE (AFU_ORTHOLOGUE AFUA_7G00600)-RELATED"/>
    <property type="match status" value="1"/>
</dbReference>
<dbReference type="PANTHER" id="PTHR43056">
    <property type="entry name" value="PEPTIDASE S9 PROLYL OLIGOPEPTIDASE"/>
    <property type="match status" value="1"/>
</dbReference>
<dbReference type="Proteomes" id="UP001498476">
    <property type="component" value="Unassembled WGS sequence"/>
</dbReference>
<dbReference type="Gene3D" id="3.40.50.1820">
    <property type="entry name" value="alpha/beta hydrolase"/>
    <property type="match status" value="1"/>
</dbReference>
<keyword evidence="4" id="KW-1185">Reference proteome</keyword>
<dbReference type="InterPro" id="IPR000383">
    <property type="entry name" value="Xaa-Pro-like_dom"/>
</dbReference>
<evidence type="ECO:0000256" key="1">
    <source>
        <dbReference type="ARBA" id="ARBA00022801"/>
    </source>
</evidence>
<dbReference type="Gene3D" id="1.10.3020.20">
    <property type="match status" value="1"/>
</dbReference>
<dbReference type="SUPFAM" id="SSF49785">
    <property type="entry name" value="Galactose-binding domain-like"/>
    <property type="match status" value="1"/>
</dbReference>
<dbReference type="InterPro" id="IPR005674">
    <property type="entry name" value="CocE/Ser_esterase"/>
</dbReference>
<name>A0ABR1HR49_9HYPO</name>
<dbReference type="Pfam" id="PF02129">
    <property type="entry name" value="Peptidase_S15"/>
    <property type="match status" value="1"/>
</dbReference>
<dbReference type="Pfam" id="PF08530">
    <property type="entry name" value="PepX_C"/>
    <property type="match status" value="1"/>
</dbReference>
<dbReference type="SUPFAM" id="SSF53474">
    <property type="entry name" value="alpha/beta-Hydrolases"/>
    <property type="match status" value="1"/>
</dbReference>
<feature type="domain" description="Xaa-Pro dipeptidyl-peptidase C-terminal" evidence="2">
    <location>
        <begin position="241"/>
        <end position="500"/>
    </location>
</feature>
<evidence type="ECO:0000313" key="4">
    <source>
        <dbReference type="Proteomes" id="UP001498476"/>
    </source>
</evidence>
<reference evidence="3 4" key="1">
    <citation type="journal article" date="2025" name="Microbiol. Resour. Announc.">
        <title>Draft genome sequences for Neonectria magnoliae and Neonectria punicea, canker pathogens of Liriodendron tulipifera and Acer saccharum in West Virginia.</title>
        <authorList>
            <person name="Petronek H.M."/>
            <person name="Kasson M.T."/>
            <person name="Metheny A.M."/>
            <person name="Stauder C.M."/>
            <person name="Lovett B."/>
            <person name="Lynch S.C."/>
            <person name="Garnas J.R."/>
            <person name="Kasson L.R."/>
            <person name="Stajich J.E."/>
        </authorList>
    </citation>
    <scope>NUCLEOTIDE SEQUENCE [LARGE SCALE GENOMIC DNA]</scope>
    <source>
        <strain evidence="3 4">NRRL 64653</strain>
    </source>
</reference>
<comment type="caution">
    <text evidence="3">The sequence shown here is derived from an EMBL/GenBank/DDBJ whole genome shotgun (WGS) entry which is preliminary data.</text>
</comment>
<dbReference type="EMBL" id="JAZAVJ010000009">
    <property type="protein sequence ID" value="KAK7423486.1"/>
    <property type="molecule type" value="Genomic_DNA"/>
</dbReference>
<dbReference type="NCBIfam" id="TIGR00976">
    <property type="entry name" value="CocE_NonD"/>
    <property type="match status" value="1"/>
</dbReference>
<dbReference type="InterPro" id="IPR050585">
    <property type="entry name" value="Xaa-Pro_dipeptidyl-ppase/CocE"/>
</dbReference>
<organism evidence="3 4">
    <name type="scientific">Neonectria punicea</name>
    <dbReference type="NCBI Taxonomy" id="979145"/>
    <lineage>
        <taxon>Eukaryota</taxon>
        <taxon>Fungi</taxon>
        <taxon>Dikarya</taxon>
        <taxon>Ascomycota</taxon>
        <taxon>Pezizomycotina</taxon>
        <taxon>Sordariomycetes</taxon>
        <taxon>Hypocreomycetidae</taxon>
        <taxon>Hypocreales</taxon>
        <taxon>Nectriaceae</taxon>
        <taxon>Neonectria</taxon>
    </lineage>
</organism>
<gene>
    <name evidence="3" type="ORF">QQX98_000943</name>
</gene>
<accession>A0ABR1HR49</accession>
<dbReference type="InterPro" id="IPR013736">
    <property type="entry name" value="Xaa-Pro_dipept_C"/>
</dbReference>
<dbReference type="InterPro" id="IPR029058">
    <property type="entry name" value="AB_hydrolase_fold"/>
</dbReference>
<proteinExistence type="predicted"/>